<dbReference type="InterPro" id="IPR036278">
    <property type="entry name" value="Sialidase_sf"/>
</dbReference>
<dbReference type="RefSeq" id="WP_129599680.1">
    <property type="nucleotide sequence ID" value="NZ_SBLB01000001.1"/>
</dbReference>
<dbReference type="InterPro" id="IPR015943">
    <property type="entry name" value="WD40/YVTN_repeat-like_dom_sf"/>
</dbReference>
<proteinExistence type="predicted"/>
<name>A0A4V1RWP7_9BACT</name>
<dbReference type="Proteomes" id="UP000290407">
    <property type="component" value="Unassembled WGS sequence"/>
</dbReference>
<keyword evidence="2" id="KW-1185">Reference proteome</keyword>
<reference evidence="1 2" key="1">
    <citation type="submission" date="2019-01" db="EMBL/GenBank/DDBJ databases">
        <title>Spirosoma flava sp. nov., a propanil-degrading bacterium isolated from herbicide-contaminated soil.</title>
        <authorList>
            <person name="Zhang L."/>
            <person name="Jiang J.-D."/>
        </authorList>
    </citation>
    <scope>NUCLEOTIDE SEQUENCE [LARGE SCALE GENOMIC DNA]</scope>
    <source>
        <strain evidence="1 2">TY50</strain>
    </source>
</reference>
<evidence type="ECO:0000313" key="1">
    <source>
        <dbReference type="EMBL" id="RYC71008.1"/>
    </source>
</evidence>
<dbReference type="Gene3D" id="2.130.10.10">
    <property type="entry name" value="YVTN repeat-like/Quinoprotein amine dehydrogenase"/>
    <property type="match status" value="1"/>
</dbReference>
<dbReference type="EMBL" id="SBLB01000001">
    <property type="protein sequence ID" value="RYC71008.1"/>
    <property type="molecule type" value="Genomic_DNA"/>
</dbReference>
<protein>
    <submittedName>
        <fullName evidence="1">Exo-alpha-sialidase</fullName>
    </submittedName>
</protein>
<evidence type="ECO:0000313" key="2">
    <source>
        <dbReference type="Proteomes" id="UP000290407"/>
    </source>
</evidence>
<dbReference type="AlphaFoldDB" id="A0A4V1RWP7"/>
<comment type="caution">
    <text evidence="1">The sequence shown here is derived from an EMBL/GenBank/DDBJ whole genome shotgun (WGS) entry which is preliminary data.</text>
</comment>
<sequence length="441" mass="50184">MDISSKYFALLRQPDPLIIKRLWDLAVDLYRVGKLRECVSFLRWEIVHRLRLFRLGNRYVSFTDQSFFSITNDRVWLRKNTAAGSVSINAGLSFRAVPVDWKYSFQATDGRLYGCLFSRPNALVVSVDRSQSVEVLHEFQHPIASLFVSQHSTLFVCVKGVVYQSRDGGLSFRPVLNLSTPISYFLFNNGMTELPDHTLLLGEYGSIWHGRSWQNLAYVYSSIDGGETWTSSDFLQRQGVNKHVHLVRYSATAKAVFLTDGDNKKQIWSNRALVNESTGFTTGWQLINRYHHQTGGYLSMAETQDAVVFGSDYLGGTNFIVRTVDGVRFEKLTLPDPYRRSPVMNLVTRQGASGSELWATTYSCLSSQAKSLLMCSYDSGKTWTRVIEFDGASHEIRLVSSSQTPSDDLYISITEFDSLHRQQSHRVYRLECDPTPMMMPN</sequence>
<gene>
    <name evidence="1" type="ORF">EQG79_02350</name>
</gene>
<organism evidence="1 2">
    <name type="scientific">Spirosoma sordidisoli</name>
    <dbReference type="NCBI Taxonomy" id="2502893"/>
    <lineage>
        <taxon>Bacteria</taxon>
        <taxon>Pseudomonadati</taxon>
        <taxon>Bacteroidota</taxon>
        <taxon>Cytophagia</taxon>
        <taxon>Cytophagales</taxon>
        <taxon>Cytophagaceae</taxon>
        <taxon>Spirosoma</taxon>
    </lineage>
</organism>
<accession>A0A4V1RWP7</accession>
<dbReference type="SUPFAM" id="SSF50939">
    <property type="entry name" value="Sialidases"/>
    <property type="match status" value="1"/>
</dbReference>